<gene>
    <name evidence="2" type="ORF">ACJDU8_20360</name>
</gene>
<proteinExistence type="predicted"/>
<sequence length="50" mass="5669">MFFPIINIKDSNILGDKAYGTKEIREYITSKGASYTIPPKSTTQNPWDCD</sequence>
<dbReference type="InterPro" id="IPR002559">
    <property type="entry name" value="Transposase_11"/>
</dbReference>
<protein>
    <submittedName>
        <fullName evidence="2">Transposase</fullName>
    </submittedName>
</protein>
<evidence type="ECO:0000313" key="2">
    <source>
        <dbReference type="EMBL" id="MFL0197900.1"/>
    </source>
</evidence>
<dbReference type="Pfam" id="PF01609">
    <property type="entry name" value="DDE_Tnp_1"/>
    <property type="match status" value="1"/>
</dbReference>
<accession>A0ABW8SPL7</accession>
<name>A0ABW8SPL7_9CLOT</name>
<reference evidence="2 3" key="1">
    <citation type="submission" date="2024-11" db="EMBL/GenBank/DDBJ databases">
        <authorList>
            <person name="Heng Y.C."/>
            <person name="Lim A.C.H."/>
            <person name="Lee J.K.Y."/>
            <person name="Kittelmann S."/>
        </authorList>
    </citation>
    <scope>NUCLEOTIDE SEQUENCE [LARGE SCALE GENOMIC DNA]</scope>
    <source>
        <strain evidence="2 3">WILCCON 0269</strain>
    </source>
</reference>
<keyword evidence="3" id="KW-1185">Reference proteome</keyword>
<comment type="caution">
    <text evidence="2">The sequence shown here is derived from an EMBL/GenBank/DDBJ whole genome shotgun (WGS) entry which is preliminary data.</text>
</comment>
<evidence type="ECO:0000313" key="3">
    <source>
        <dbReference type="Proteomes" id="UP001623660"/>
    </source>
</evidence>
<feature type="domain" description="Transposase IS4-like" evidence="1">
    <location>
        <begin position="9"/>
        <end position="44"/>
    </location>
</feature>
<dbReference type="Proteomes" id="UP001623660">
    <property type="component" value="Unassembled WGS sequence"/>
</dbReference>
<organism evidence="2 3">
    <name type="scientific">Candidatus Clostridium eludens</name>
    <dbReference type="NCBI Taxonomy" id="3381663"/>
    <lineage>
        <taxon>Bacteria</taxon>
        <taxon>Bacillati</taxon>
        <taxon>Bacillota</taxon>
        <taxon>Clostridia</taxon>
        <taxon>Eubacteriales</taxon>
        <taxon>Clostridiaceae</taxon>
        <taxon>Clostridium</taxon>
    </lineage>
</organism>
<evidence type="ECO:0000259" key="1">
    <source>
        <dbReference type="Pfam" id="PF01609"/>
    </source>
</evidence>
<dbReference type="RefSeq" id="WP_406794004.1">
    <property type="nucleotide sequence ID" value="NZ_JBJHZX010000040.1"/>
</dbReference>
<dbReference type="EMBL" id="JBJHZX010000040">
    <property type="protein sequence ID" value="MFL0197900.1"/>
    <property type="molecule type" value="Genomic_DNA"/>
</dbReference>